<evidence type="ECO:0000313" key="2">
    <source>
        <dbReference type="EMBL" id="KAF2191292.1"/>
    </source>
</evidence>
<dbReference type="OrthoDB" id="3580931at2759"/>
<proteinExistence type="predicted"/>
<evidence type="ECO:0000256" key="1">
    <source>
        <dbReference type="SAM" id="MobiDB-lite"/>
    </source>
</evidence>
<name>A0A6A6EK44_9PEZI</name>
<protein>
    <submittedName>
        <fullName evidence="2">Uncharacterized protein</fullName>
    </submittedName>
</protein>
<keyword evidence="3" id="KW-1185">Reference proteome</keyword>
<accession>A0A6A6EK44</accession>
<organism evidence="2 3">
    <name type="scientific">Zopfia rhizophila CBS 207.26</name>
    <dbReference type="NCBI Taxonomy" id="1314779"/>
    <lineage>
        <taxon>Eukaryota</taxon>
        <taxon>Fungi</taxon>
        <taxon>Dikarya</taxon>
        <taxon>Ascomycota</taxon>
        <taxon>Pezizomycotina</taxon>
        <taxon>Dothideomycetes</taxon>
        <taxon>Dothideomycetes incertae sedis</taxon>
        <taxon>Zopfiaceae</taxon>
        <taxon>Zopfia</taxon>
    </lineage>
</organism>
<gene>
    <name evidence="2" type="ORF">K469DRAFT_746661</name>
</gene>
<sequence length="239" mass="27323">MPHQLCFPVKREYEATKARSADLWENCCEVVPSSVALSPVAKRRLFSSMAMYSGGRQAGEDDESLTGMMTERTTTEPYHPNHATHQRNQFWKLRYEVQQNQSLFDEKAQRIISFRLTALHRLARFNVRAIRETKVRQVLKQLLEPGGTPRHDKRRLRKRSQYLLRRLNGTIYANQQRGIRNTTWTTSENETGKDNGSPSKALTARSLPASWANSRAVRHALSVADDELPLSTNSFVAAP</sequence>
<dbReference type="Proteomes" id="UP000800200">
    <property type="component" value="Unassembled WGS sequence"/>
</dbReference>
<dbReference type="EMBL" id="ML994617">
    <property type="protein sequence ID" value="KAF2191292.1"/>
    <property type="molecule type" value="Genomic_DNA"/>
</dbReference>
<dbReference type="AlphaFoldDB" id="A0A6A6EK44"/>
<feature type="compositionally biased region" description="Polar residues" evidence="1">
    <location>
        <begin position="178"/>
        <end position="200"/>
    </location>
</feature>
<reference evidence="2" key="1">
    <citation type="journal article" date="2020" name="Stud. Mycol.">
        <title>101 Dothideomycetes genomes: a test case for predicting lifestyles and emergence of pathogens.</title>
        <authorList>
            <person name="Haridas S."/>
            <person name="Albert R."/>
            <person name="Binder M."/>
            <person name="Bloem J."/>
            <person name="Labutti K."/>
            <person name="Salamov A."/>
            <person name="Andreopoulos B."/>
            <person name="Baker S."/>
            <person name="Barry K."/>
            <person name="Bills G."/>
            <person name="Bluhm B."/>
            <person name="Cannon C."/>
            <person name="Castanera R."/>
            <person name="Culley D."/>
            <person name="Daum C."/>
            <person name="Ezra D."/>
            <person name="Gonzalez J."/>
            <person name="Henrissat B."/>
            <person name="Kuo A."/>
            <person name="Liang C."/>
            <person name="Lipzen A."/>
            <person name="Lutzoni F."/>
            <person name="Magnuson J."/>
            <person name="Mondo S."/>
            <person name="Nolan M."/>
            <person name="Ohm R."/>
            <person name="Pangilinan J."/>
            <person name="Park H.-J."/>
            <person name="Ramirez L."/>
            <person name="Alfaro M."/>
            <person name="Sun H."/>
            <person name="Tritt A."/>
            <person name="Yoshinaga Y."/>
            <person name="Zwiers L.-H."/>
            <person name="Turgeon B."/>
            <person name="Goodwin S."/>
            <person name="Spatafora J."/>
            <person name="Crous P."/>
            <person name="Grigoriev I."/>
        </authorList>
    </citation>
    <scope>NUCLEOTIDE SEQUENCE</scope>
    <source>
        <strain evidence="2">CBS 207.26</strain>
    </source>
</reference>
<evidence type="ECO:0000313" key="3">
    <source>
        <dbReference type="Proteomes" id="UP000800200"/>
    </source>
</evidence>
<feature type="region of interest" description="Disordered" evidence="1">
    <location>
        <begin position="178"/>
        <end position="201"/>
    </location>
</feature>